<evidence type="ECO:0000256" key="5">
    <source>
        <dbReference type="ARBA" id="ARBA00022840"/>
    </source>
</evidence>
<dbReference type="Proteomes" id="UP000256970">
    <property type="component" value="Unassembled WGS sequence"/>
</dbReference>
<sequence>MSTTAAVKAIQAQFGELLQDPPPGINAGPIDDDWFDWSAVIQGPVGTPYEGGLFFLSIQFSESYPFDPPKVKFTTPIYHPNVSNEGGICLSILFKSCSWDNGWSPALSITSVLISIMVLMSEPATDHSLKPELARQYDTDREGFDKAAREHTKQHAM</sequence>
<dbReference type="PANTHER" id="PTHR24067">
    <property type="entry name" value="UBIQUITIN-CONJUGATING ENZYME E2"/>
    <property type="match status" value="1"/>
</dbReference>
<evidence type="ECO:0000313" key="9">
    <source>
        <dbReference type="EMBL" id="SZX63071.1"/>
    </source>
</evidence>
<evidence type="ECO:0000256" key="1">
    <source>
        <dbReference type="ARBA" id="ARBA00012486"/>
    </source>
</evidence>
<dbReference type="STRING" id="3088.A0A383VD11"/>
<dbReference type="PROSITE" id="PS50127">
    <property type="entry name" value="UBC_2"/>
    <property type="match status" value="1"/>
</dbReference>
<evidence type="ECO:0000259" key="8">
    <source>
        <dbReference type="PROSITE" id="PS50127"/>
    </source>
</evidence>
<gene>
    <name evidence="9" type="ORF">BQ4739_LOCUS3635</name>
</gene>
<dbReference type="GO" id="GO:0005524">
    <property type="term" value="F:ATP binding"/>
    <property type="evidence" value="ECO:0007669"/>
    <property type="project" value="UniProtKB-UniRule"/>
</dbReference>
<reference evidence="9 10" key="1">
    <citation type="submission" date="2016-10" db="EMBL/GenBank/DDBJ databases">
        <authorList>
            <person name="Cai Z."/>
        </authorList>
    </citation>
    <scope>NUCLEOTIDE SEQUENCE [LARGE SCALE GENOMIC DNA]</scope>
</reference>
<keyword evidence="5 7" id="KW-0067">ATP-binding</keyword>
<keyword evidence="2" id="KW-0808">Transferase</keyword>
<evidence type="ECO:0000256" key="4">
    <source>
        <dbReference type="ARBA" id="ARBA00022786"/>
    </source>
</evidence>
<dbReference type="InterPro" id="IPR000608">
    <property type="entry name" value="UBC"/>
</dbReference>
<name>A0A383VD11_TETOB</name>
<evidence type="ECO:0000256" key="6">
    <source>
        <dbReference type="PROSITE-ProRule" id="PRU10133"/>
    </source>
</evidence>
<dbReference type="EMBL" id="FNXT01000282">
    <property type="protein sequence ID" value="SZX63071.1"/>
    <property type="molecule type" value="Genomic_DNA"/>
</dbReference>
<protein>
    <recommendedName>
        <fullName evidence="1">E2 ubiquitin-conjugating enzyme</fullName>
        <ecNumber evidence="1">2.3.2.23</ecNumber>
    </recommendedName>
</protein>
<organism evidence="9 10">
    <name type="scientific">Tetradesmus obliquus</name>
    <name type="common">Green alga</name>
    <name type="synonym">Acutodesmus obliquus</name>
    <dbReference type="NCBI Taxonomy" id="3088"/>
    <lineage>
        <taxon>Eukaryota</taxon>
        <taxon>Viridiplantae</taxon>
        <taxon>Chlorophyta</taxon>
        <taxon>core chlorophytes</taxon>
        <taxon>Chlorophyceae</taxon>
        <taxon>CS clade</taxon>
        <taxon>Sphaeropleales</taxon>
        <taxon>Scenedesmaceae</taxon>
        <taxon>Tetradesmus</taxon>
    </lineage>
</organism>
<dbReference type="OrthoDB" id="9978460at2759"/>
<dbReference type="AlphaFoldDB" id="A0A383VD11"/>
<dbReference type="Gene3D" id="3.10.110.10">
    <property type="entry name" value="Ubiquitin Conjugating Enzyme"/>
    <property type="match status" value="1"/>
</dbReference>
<dbReference type="InterPro" id="IPR016135">
    <property type="entry name" value="UBQ-conjugating_enzyme/RWD"/>
</dbReference>
<dbReference type="EC" id="2.3.2.23" evidence="1"/>
<keyword evidence="10" id="KW-1185">Reference proteome</keyword>
<dbReference type="InterPro" id="IPR050113">
    <property type="entry name" value="Ub_conjugating_enzyme"/>
</dbReference>
<keyword evidence="4 7" id="KW-0833">Ubl conjugation pathway</keyword>
<dbReference type="SMART" id="SM00212">
    <property type="entry name" value="UBCc"/>
    <property type="match status" value="1"/>
</dbReference>
<dbReference type="FunFam" id="3.10.110.10:FF:000060">
    <property type="entry name" value="Ubiquitin conjugating enzyme (UbcB)"/>
    <property type="match status" value="1"/>
</dbReference>
<feature type="active site" description="Glycyl thioester intermediate" evidence="6">
    <location>
        <position position="89"/>
    </location>
</feature>
<evidence type="ECO:0000313" key="10">
    <source>
        <dbReference type="Proteomes" id="UP000256970"/>
    </source>
</evidence>
<evidence type="ECO:0000256" key="7">
    <source>
        <dbReference type="RuleBase" id="RU362109"/>
    </source>
</evidence>
<dbReference type="GO" id="GO:0061631">
    <property type="term" value="F:ubiquitin conjugating enzyme activity"/>
    <property type="evidence" value="ECO:0007669"/>
    <property type="project" value="UniProtKB-EC"/>
</dbReference>
<keyword evidence="3 7" id="KW-0547">Nucleotide-binding</keyword>
<dbReference type="InterPro" id="IPR023313">
    <property type="entry name" value="UBQ-conjugating_AS"/>
</dbReference>
<dbReference type="PROSITE" id="PS00183">
    <property type="entry name" value="UBC_1"/>
    <property type="match status" value="1"/>
</dbReference>
<dbReference type="Pfam" id="PF00179">
    <property type="entry name" value="UQ_con"/>
    <property type="match status" value="1"/>
</dbReference>
<comment type="similarity">
    <text evidence="7">Belongs to the ubiquitin-conjugating enzyme family.</text>
</comment>
<feature type="domain" description="UBC core" evidence="8">
    <location>
        <begin position="5"/>
        <end position="157"/>
    </location>
</feature>
<accession>A0A383VD11</accession>
<evidence type="ECO:0000256" key="3">
    <source>
        <dbReference type="ARBA" id="ARBA00022741"/>
    </source>
</evidence>
<proteinExistence type="inferred from homology"/>
<evidence type="ECO:0000256" key="2">
    <source>
        <dbReference type="ARBA" id="ARBA00022679"/>
    </source>
</evidence>
<dbReference type="SUPFAM" id="SSF54495">
    <property type="entry name" value="UBC-like"/>
    <property type="match status" value="1"/>
</dbReference>